<sequence>MFVYEVPATASDEVTKKIADLISQQRTRSEDDGSYEKVLTGISLAIKEESNSGVIIAEEDGEVLGVAFYNIGISLPLGGPYLWLNELFVREDARNKGIARKILLHLIHWAEREGIKSIELETGINNSVTKHLYNSLDFHDIISQRYRFNF</sequence>
<dbReference type="PROSITE" id="PS51186">
    <property type="entry name" value="GNAT"/>
    <property type="match status" value="1"/>
</dbReference>
<keyword evidence="5" id="KW-1185">Reference proteome</keyword>
<comment type="caution">
    <text evidence="4">The sequence shown here is derived from an EMBL/GenBank/DDBJ whole genome shotgun (WGS) entry which is preliminary data.</text>
</comment>
<organism evidence="4 5">
    <name type="scientific">Fictibacillus enclensis</name>
    <dbReference type="NCBI Taxonomy" id="1017270"/>
    <lineage>
        <taxon>Bacteria</taxon>
        <taxon>Bacillati</taxon>
        <taxon>Bacillota</taxon>
        <taxon>Bacilli</taxon>
        <taxon>Bacillales</taxon>
        <taxon>Fictibacillaceae</taxon>
        <taxon>Fictibacillus</taxon>
    </lineage>
</organism>
<evidence type="ECO:0000256" key="2">
    <source>
        <dbReference type="ARBA" id="ARBA00023315"/>
    </source>
</evidence>
<dbReference type="PANTHER" id="PTHR43877">
    <property type="entry name" value="AMINOALKYLPHOSPHONATE N-ACETYLTRANSFERASE-RELATED-RELATED"/>
    <property type="match status" value="1"/>
</dbReference>
<dbReference type="InterPro" id="IPR000182">
    <property type="entry name" value="GNAT_dom"/>
</dbReference>
<dbReference type="Gene3D" id="3.40.630.30">
    <property type="match status" value="1"/>
</dbReference>
<reference evidence="4 5" key="1">
    <citation type="journal article" date="2014" name="Antonie Van Leeuwenhoek">
        <title>Fictibacillus enclensis sp. nov., isolated from marine sediment.</title>
        <authorList>
            <person name="Dastager S.G."/>
            <person name="Mawlankar R."/>
            <person name="Srinivasan K."/>
            <person name="Tang S.K."/>
            <person name="Lee J.C."/>
            <person name="Ramana V.V."/>
            <person name="Shouche Y.S."/>
        </authorList>
    </citation>
    <scope>NUCLEOTIDE SEQUENCE [LARGE SCALE GENOMIC DNA]</scope>
    <source>
        <strain evidence="4 5">NIO-1003</strain>
    </source>
</reference>
<dbReference type="InterPro" id="IPR016181">
    <property type="entry name" value="Acyl_CoA_acyltransferase"/>
</dbReference>
<proteinExistence type="predicted"/>
<keyword evidence="1 4" id="KW-0808">Transferase</keyword>
<gene>
    <name evidence="4" type="ORF">AS030_04635</name>
</gene>
<protein>
    <submittedName>
        <fullName evidence="4">Acetyltransferase</fullName>
    </submittedName>
</protein>
<evidence type="ECO:0000259" key="3">
    <source>
        <dbReference type="PROSITE" id="PS51186"/>
    </source>
</evidence>
<keyword evidence="2" id="KW-0012">Acyltransferase</keyword>
<dbReference type="InterPro" id="IPR050832">
    <property type="entry name" value="Bact_Acetyltransf"/>
</dbReference>
<dbReference type="PANTHER" id="PTHR43877:SF2">
    <property type="entry name" value="AMINOALKYLPHOSPHONATE N-ACETYLTRANSFERASE-RELATED"/>
    <property type="match status" value="1"/>
</dbReference>
<name>A0A0V8JD07_9BACL</name>
<evidence type="ECO:0000256" key="1">
    <source>
        <dbReference type="ARBA" id="ARBA00022679"/>
    </source>
</evidence>
<evidence type="ECO:0000313" key="4">
    <source>
        <dbReference type="EMBL" id="KSU84817.1"/>
    </source>
</evidence>
<dbReference type="SUPFAM" id="SSF55729">
    <property type="entry name" value="Acyl-CoA N-acyltransferases (Nat)"/>
    <property type="match status" value="1"/>
</dbReference>
<dbReference type="CDD" id="cd04301">
    <property type="entry name" value="NAT_SF"/>
    <property type="match status" value="1"/>
</dbReference>
<accession>A0A0V8JD07</accession>
<dbReference type="AlphaFoldDB" id="A0A0V8JD07"/>
<evidence type="ECO:0000313" key="5">
    <source>
        <dbReference type="Proteomes" id="UP000054099"/>
    </source>
</evidence>
<dbReference type="Proteomes" id="UP000054099">
    <property type="component" value="Unassembled WGS sequence"/>
</dbReference>
<dbReference type="GO" id="GO:0016747">
    <property type="term" value="F:acyltransferase activity, transferring groups other than amino-acyl groups"/>
    <property type="evidence" value="ECO:0007669"/>
    <property type="project" value="InterPro"/>
</dbReference>
<dbReference type="EMBL" id="LNQN01000001">
    <property type="protein sequence ID" value="KSU84817.1"/>
    <property type="molecule type" value="Genomic_DNA"/>
</dbReference>
<dbReference type="RefSeq" id="WP_061968921.1">
    <property type="nucleotide sequence ID" value="NZ_FMAV01000001.1"/>
</dbReference>
<dbReference type="OrthoDB" id="2900974at2"/>
<feature type="domain" description="N-acetyltransferase" evidence="3">
    <location>
        <begin position="1"/>
        <end position="150"/>
    </location>
</feature>
<dbReference type="Pfam" id="PF00583">
    <property type="entry name" value="Acetyltransf_1"/>
    <property type="match status" value="1"/>
</dbReference>